<feature type="region of interest" description="Disordered" evidence="7">
    <location>
        <begin position="544"/>
        <end position="681"/>
    </location>
</feature>
<feature type="transmembrane region" description="Helical" evidence="8">
    <location>
        <begin position="282"/>
        <end position="315"/>
    </location>
</feature>
<proteinExistence type="predicted"/>
<evidence type="ECO:0000256" key="3">
    <source>
        <dbReference type="ARBA" id="ARBA00023015"/>
    </source>
</evidence>
<dbReference type="PROSITE" id="PS51294">
    <property type="entry name" value="HTH_MYB"/>
    <property type="match status" value="3"/>
</dbReference>
<dbReference type="InterPro" id="IPR050560">
    <property type="entry name" value="MYB_TF"/>
</dbReference>
<evidence type="ECO:0000256" key="5">
    <source>
        <dbReference type="ARBA" id="ARBA00023163"/>
    </source>
</evidence>
<feature type="transmembrane region" description="Helical" evidence="8">
    <location>
        <begin position="251"/>
        <end position="270"/>
    </location>
</feature>
<evidence type="ECO:0000256" key="8">
    <source>
        <dbReference type="SAM" id="Phobius"/>
    </source>
</evidence>
<feature type="compositionally biased region" description="Basic and acidic residues" evidence="7">
    <location>
        <begin position="643"/>
        <end position="655"/>
    </location>
</feature>
<feature type="domain" description="Myb-like" evidence="9">
    <location>
        <begin position="65"/>
        <end position="116"/>
    </location>
</feature>
<dbReference type="PANTHER" id="PTHR45614:SF25">
    <property type="entry name" value="MYB PROTEIN"/>
    <property type="match status" value="1"/>
</dbReference>
<dbReference type="FunFam" id="1.10.10.60:FF:000010">
    <property type="entry name" value="Transcriptional activator Myb isoform A"/>
    <property type="match status" value="1"/>
</dbReference>
<evidence type="ECO:0000259" key="9">
    <source>
        <dbReference type="PROSITE" id="PS50090"/>
    </source>
</evidence>
<feature type="compositionally biased region" description="Polar residues" evidence="7">
    <location>
        <begin position="731"/>
        <end position="746"/>
    </location>
</feature>
<feature type="region of interest" description="Disordered" evidence="7">
    <location>
        <begin position="1"/>
        <end position="24"/>
    </location>
</feature>
<dbReference type="PANTHER" id="PTHR45614">
    <property type="entry name" value="MYB PROTEIN-RELATED"/>
    <property type="match status" value="1"/>
</dbReference>
<dbReference type="InterPro" id="IPR017930">
    <property type="entry name" value="Myb_dom"/>
</dbReference>
<dbReference type="FunFam" id="1.10.10.60:FF:000016">
    <property type="entry name" value="Transcriptional activator Myb isoform A"/>
    <property type="match status" value="1"/>
</dbReference>
<keyword evidence="3" id="KW-0805">Transcription regulation</keyword>
<evidence type="ECO:0000256" key="7">
    <source>
        <dbReference type="SAM" id="MobiDB-lite"/>
    </source>
</evidence>
<keyword evidence="8" id="KW-1133">Transmembrane helix</keyword>
<dbReference type="GO" id="GO:0000978">
    <property type="term" value="F:RNA polymerase II cis-regulatory region sequence-specific DNA binding"/>
    <property type="evidence" value="ECO:0007669"/>
    <property type="project" value="TreeGrafter"/>
</dbReference>
<dbReference type="AlphaFoldDB" id="A0A2M4BED3"/>
<dbReference type="Pfam" id="PF13921">
    <property type="entry name" value="Myb_DNA-bind_6"/>
    <property type="match status" value="1"/>
</dbReference>
<feature type="domain" description="Myb-like" evidence="9">
    <location>
        <begin position="117"/>
        <end position="167"/>
    </location>
</feature>
<dbReference type="GO" id="GO:0000981">
    <property type="term" value="F:DNA-binding transcription factor activity, RNA polymerase II-specific"/>
    <property type="evidence" value="ECO:0007669"/>
    <property type="project" value="TreeGrafter"/>
</dbReference>
<keyword evidence="2" id="KW-0677">Repeat</keyword>
<protein>
    <submittedName>
        <fullName evidence="11">Putative transcriptional activator myb</fullName>
    </submittedName>
</protein>
<feature type="domain" description="HTH myb-type" evidence="10">
    <location>
        <begin position="121"/>
        <end position="171"/>
    </location>
</feature>
<feature type="domain" description="HTH myb-type" evidence="10">
    <location>
        <begin position="18"/>
        <end position="64"/>
    </location>
</feature>
<keyword evidence="8" id="KW-0472">Membrane</keyword>
<keyword evidence="5" id="KW-0804">Transcription</keyword>
<evidence type="ECO:0000313" key="11">
    <source>
        <dbReference type="EMBL" id="MBW51410.1"/>
    </source>
</evidence>
<feature type="compositionally biased region" description="Basic and acidic residues" evidence="7">
    <location>
        <begin position="9"/>
        <end position="24"/>
    </location>
</feature>
<dbReference type="Gene3D" id="1.10.10.60">
    <property type="entry name" value="Homeodomain-like"/>
    <property type="match status" value="3"/>
</dbReference>
<evidence type="ECO:0000256" key="4">
    <source>
        <dbReference type="ARBA" id="ARBA00023125"/>
    </source>
</evidence>
<feature type="region of interest" description="Disordered" evidence="7">
    <location>
        <begin position="724"/>
        <end position="746"/>
    </location>
</feature>
<dbReference type="InterPro" id="IPR009057">
    <property type="entry name" value="Homeodomain-like_sf"/>
</dbReference>
<feature type="domain" description="Myb-like" evidence="9">
    <location>
        <begin position="14"/>
        <end position="64"/>
    </location>
</feature>
<accession>A0A2M4BED3</accession>
<comment type="subcellular location">
    <subcellularLocation>
        <location evidence="1">Nucleus</location>
    </subcellularLocation>
</comment>
<feature type="compositionally biased region" description="Low complexity" evidence="7">
    <location>
        <begin position="624"/>
        <end position="637"/>
    </location>
</feature>
<dbReference type="EMBL" id="GGFJ01002269">
    <property type="protein sequence ID" value="MBW51410.1"/>
    <property type="molecule type" value="Transcribed_RNA"/>
</dbReference>
<dbReference type="CDD" id="cd00167">
    <property type="entry name" value="SANT"/>
    <property type="match status" value="3"/>
</dbReference>
<feature type="transmembrane region" description="Helical" evidence="8">
    <location>
        <begin position="225"/>
        <end position="245"/>
    </location>
</feature>
<dbReference type="GO" id="GO:0005634">
    <property type="term" value="C:nucleus"/>
    <property type="evidence" value="ECO:0007669"/>
    <property type="project" value="UniProtKB-SubCell"/>
</dbReference>
<sequence length="788" mass="85681">MESSEDDNSEHSQGDKSNKQRWTKHEDAALKTLVEQHGERWEIISRLLKDRNDVQCQQRWTKVVNPDLIKGPWTKEEDDKVVSLVAKYGPKKWTLIARHLRGRIGKQCRERWHNHLNPNIKKTAWTEEEDHLIYTAHQKWGNQWAKIAKLLPGRTDNAIKNHWNSTMRRKYEGPLAARRRTRLPNSDALDGSVVGAAGALGDGVSSTTLGGGDISDANALNGSSFLWLGALLLVVVGAWVSCLIVERGMSFSLAACIFLEGCILSCRVLCGNVVVSSGRGAFVVSLVAGWTALLFVGPLFSFSVCLSLVLVSVVGCPLQNNNNNNNTIEGSGEGEEGEGDAEQERPPQAPVGTTLYQKLPGGGVQQLENCIPTNINLYDLITSSRQQDATNQQDGQVDSKLTPNILRRKRKLISEDGMNELQILQHQERQFQQLMGVGDNNASDDEQPARTTVPGGGNGARNHPGFGSHIMSPSITPIKPLPFSPSQFLNSPSLTVSFDQLPASTPVKRAALKNDTSLLSTPVPAKEAGVTPYIKKEPITPGTAAGAGVNAKAESAAQQDEGKAQTPLKETKPSLEPRTPTPFKKAMAEVGKRRSEVYVPPSPAVLGEDIAEIMNQEQAKENSAESSSSTLVSDSSSATANKSQEEGKVGSKENKIPPVASTAAGHASPRNQKKGSTSVFSQQWENSDMSFFAETPSKSLISESVALSPSLRERLGDTEILLEDELKDGTGTPTKRSGKKSATTPTSVDHKWLKYACGKTRDQQAMSQQAHYCLKKTSLQPRSLNFYK</sequence>
<feature type="compositionally biased region" description="Basic and acidic residues" evidence="7">
    <location>
        <begin position="586"/>
        <end position="596"/>
    </location>
</feature>
<feature type="region of interest" description="Disordered" evidence="7">
    <location>
        <begin position="324"/>
        <end position="352"/>
    </location>
</feature>
<keyword evidence="6" id="KW-0539">Nucleus</keyword>
<feature type="region of interest" description="Disordered" evidence="7">
    <location>
        <begin position="440"/>
        <end position="460"/>
    </location>
</feature>
<dbReference type="Pfam" id="PF00249">
    <property type="entry name" value="Myb_DNA-binding"/>
    <property type="match status" value="1"/>
</dbReference>
<evidence type="ECO:0000256" key="6">
    <source>
        <dbReference type="ARBA" id="ARBA00023242"/>
    </source>
</evidence>
<organism evidence="11">
    <name type="scientific">Anopheles marajoara</name>
    <dbReference type="NCBI Taxonomy" id="58244"/>
    <lineage>
        <taxon>Eukaryota</taxon>
        <taxon>Metazoa</taxon>
        <taxon>Ecdysozoa</taxon>
        <taxon>Arthropoda</taxon>
        <taxon>Hexapoda</taxon>
        <taxon>Insecta</taxon>
        <taxon>Pterygota</taxon>
        <taxon>Neoptera</taxon>
        <taxon>Endopterygota</taxon>
        <taxon>Diptera</taxon>
        <taxon>Nematocera</taxon>
        <taxon>Culicoidea</taxon>
        <taxon>Culicidae</taxon>
        <taxon>Anophelinae</taxon>
        <taxon>Anopheles</taxon>
    </lineage>
</organism>
<dbReference type="SUPFAM" id="SSF46689">
    <property type="entry name" value="Homeodomain-like"/>
    <property type="match status" value="2"/>
</dbReference>
<reference evidence="11" key="1">
    <citation type="submission" date="2018-01" db="EMBL/GenBank/DDBJ databases">
        <title>An insight into the sialome of Amazonian anophelines.</title>
        <authorList>
            <person name="Ribeiro J.M."/>
            <person name="Scarpassa V."/>
            <person name="Calvo E."/>
        </authorList>
    </citation>
    <scope>NUCLEOTIDE SEQUENCE</scope>
    <source>
        <tissue evidence="11">Salivary glands</tissue>
    </source>
</reference>
<feature type="compositionally biased region" description="Acidic residues" evidence="7">
    <location>
        <begin position="332"/>
        <end position="341"/>
    </location>
</feature>
<evidence type="ECO:0000259" key="10">
    <source>
        <dbReference type="PROSITE" id="PS51294"/>
    </source>
</evidence>
<keyword evidence="4" id="KW-0238">DNA-binding</keyword>
<evidence type="ECO:0000256" key="2">
    <source>
        <dbReference type="ARBA" id="ARBA00022737"/>
    </source>
</evidence>
<dbReference type="InterPro" id="IPR001005">
    <property type="entry name" value="SANT/Myb"/>
</dbReference>
<name>A0A2M4BED3_9DIPT</name>
<evidence type="ECO:0000256" key="1">
    <source>
        <dbReference type="ARBA" id="ARBA00004123"/>
    </source>
</evidence>
<keyword evidence="8" id="KW-0812">Transmembrane</keyword>
<dbReference type="PROSITE" id="PS50090">
    <property type="entry name" value="MYB_LIKE"/>
    <property type="match status" value="3"/>
</dbReference>
<feature type="domain" description="HTH myb-type" evidence="10">
    <location>
        <begin position="65"/>
        <end position="120"/>
    </location>
</feature>
<dbReference type="SMART" id="SM00717">
    <property type="entry name" value="SANT"/>
    <property type="match status" value="3"/>
</dbReference>